<accession>A0A7K0EFS6</accession>
<evidence type="ECO:0000313" key="1">
    <source>
        <dbReference type="EMBL" id="MRS60288.1"/>
    </source>
</evidence>
<keyword evidence="2" id="KW-1185">Reference proteome</keyword>
<dbReference type="EMBL" id="WJXZ01000001">
    <property type="protein sequence ID" value="MRS60288.1"/>
    <property type="molecule type" value="Genomic_DNA"/>
</dbReference>
<dbReference type="AlphaFoldDB" id="A0A7K0EFS6"/>
<proteinExistence type="predicted"/>
<dbReference type="RefSeq" id="WP_154173068.1">
    <property type="nucleotide sequence ID" value="NZ_WJXZ01000001.1"/>
</dbReference>
<sequence length="69" mass="8047">MNGCLIVYLDQAFIERARKEKDVRVERVNVRHPQENYLKDMQAIADLQASGIVKTHIAHVFSLEEMSYQ</sequence>
<evidence type="ECO:0000313" key="2">
    <source>
        <dbReference type="Proteomes" id="UP000441754"/>
    </source>
</evidence>
<organism evidence="1 2">
    <name type="scientific">Larkinella terrae</name>
    <dbReference type="NCBI Taxonomy" id="2025311"/>
    <lineage>
        <taxon>Bacteria</taxon>
        <taxon>Pseudomonadati</taxon>
        <taxon>Bacteroidota</taxon>
        <taxon>Cytophagia</taxon>
        <taxon>Cytophagales</taxon>
        <taxon>Spirosomataceae</taxon>
        <taxon>Larkinella</taxon>
    </lineage>
</organism>
<comment type="caution">
    <text evidence="1">The sequence shown here is derived from an EMBL/GenBank/DDBJ whole genome shotgun (WGS) entry which is preliminary data.</text>
</comment>
<name>A0A7K0EFS6_9BACT</name>
<dbReference type="Proteomes" id="UP000441754">
    <property type="component" value="Unassembled WGS sequence"/>
</dbReference>
<reference evidence="1 2" key="1">
    <citation type="journal article" date="2018" name="Antonie Van Leeuwenhoek">
        <title>Larkinella terrae sp. nov., isolated from soil on Jeju Island, South Korea.</title>
        <authorList>
            <person name="Ten L.N."/>
            <person name="Jeon J."/>
            <person name="Park S.J."/>
            <person name="Park S."/>
            <person name="Lee S.Y."/>
            <person name="Kim M.K."/>
            <person name="Jung H.Y."/>
        </authorList>
    </citation>
    <scope>NUCLEOTIDE SEQUENCE [LARGE SCALE GENOMIC DNA]</scope>
    <source>
        <strain evidence="1 2">KCTC 52001</strain>
    </source>
</reference>
<gene>
    <name evidence="1" type="ORF">GJJ30_03215</name>
</gene>
<protein>
    <submittedName>
        <fullName evidence="1">Uncharacterized protein</fullName>
    </submittedName>
</protein>